<evidence type="ECO:0000313" key="2">
    <source>
        <dbReference type="Proteomes" id="UP001140096"/>
    </source>
</evidence>
<keyword evidence="2" id="KW-1185">Reference proteome</keyword>
<sequence>MASIYAGIGAGVLESSRVDPVNYSSVYPETAMHRDAYWFEQCPNVSYEDYALGAMLEDNEKSALAQLLVQTADMFSDAGSVEAPSLDYCPSSIDLECDSTAVNEPEAVLDEKGADLCLLSDCEPNIIRSPNDLYTPRWMRGIGKSKEGLCPVCYGNSKQNWKRMKCSAYW</sequence>
<dbReference type="EMBL" id="JANBUP010001184">
    <property type="protein sequence ID" value="KAJ2807592.1"/>
    <property type="molecule type" value="Genomic_DNA"/>
</dbReference>
<protein>
    <submittedName>
        <fullName evidence="1">Uncharacterized protein</fullName>
    </submittedName>
</protein>
<proteinExistence type="predicted"/>
<reference evidence="1" key="1">
    <citation type="submission" date="2022-07" db="EMBL/GenBank/DDBJ databases">
        <title>Phylogenomic reconstructions and comparative analyses of Kickxellomycotina fungi.</title>
        <authorList>
            <person name="Reynolds N.K."/>
            <person name="Stajich J.E."/>
            <person name="Barry K."/>
            <person name="Grigoriev I.V."/>
            <person name="Crous P."/>
            <person name="Smith M.E."/>
        </authorList>
    </citation>
    <scope>NUCLEOTIDE SEQUENCE</scope>
    <source>
        <strain evidence="1">CBS 102833</strain>
    </source>
</reference>
<comment type="caution">
    <text evidence="1">The sequence shown here is derived from an EMBL/GenBank/DDBJ whole genome shotgun (WGS) entry which is preliminary data.</text>
</comment>
<accession>A0ACC1LFB1</accession>
<organism evidence="1 2">
    <name type="scientific">Coemansia furcata</name>
    <dbReference type="NCBI Taxonomy" id="417177"/>
    <lineage>
        <taxon>Eukaryota</taxon>
        <taxon>Fungi</taxon>
        <taxon>Fungi incertae sedis</taxon>
        <taxon>Zoopagomycota</taxon>
        <taxon>Kickxellomycotina</taxon>
        <taxon>Kickxellomycetes</taxon>
        <taxon>Kickxellales</taxon>
        <taxon>Kickxellaceae</taxon>
        <taxon>Coemansia</taxon>
    </lineage>
</organism>
<evidence type="ECO:0000313" key="1">
    <source>
        <dbReference type="EMBL" id="KAJ2807592.1"/>
    </source>
</evidence>
<dbReference type="Proteomes" id="UP001140096">
    <property type="component" value="Unassembled WGS sequence"/>
</dbReference>
<name>A0ACC1LFB1_9FUNG</name>
<gene>
    <name evidence="1" type="ORF">H4S07_003559</name>
</gene>